<dbReference type="Pfam" id="PF06825">
    <property type="entry name" value="HSBP1"/>
    <property type="match status" value="1"/>
</dbReference>
<keyword evidence="5" id="KW-1185">Reference proteome</keyword>
<dbReference type="InterPro" id="IPR009643">
    <property type="entry name" value="HS1-bd"/>
</dbReference>
<dbReference type="PANTHER" id="PTHR19424:SF0">
    <property type="entry name" value="HEAT SHOCK FACTOR BINDING PROTEIN 1"/>
    <property type="match status" value="1"/>
</dbReference>
<dbReference type="PANTHER" id="PTHR19424">
    <property type="entry name" value="HEAT SHOCK FACTOR BINDING PROTEIN 1"/>
    <property type="match status" value="1"/>
</dbReference>
<evidence type="ECO:0000313" key="5">
    <source>
        <dbReference type="Proteomes" id="UP001329825"/>
    </source>
</evidence>
<evidence type="ECO:0000313" key="4">
    <source>
        <dbReference type="EMBL" id="WRT64116.1"/>
    </source>
</evidence>
<evidence type="ECO:0008006" key="6">
    <source>
        <dbReference type="Google" id="ProtNLM"/>
    </source>
</evidence>
<sequence length="112" mass="11967">MSHPSNAANQTQALVPSTSSTKRLSTISKQNSSSPAKGATGGLVGAKDVVSPGELCGFVDTLLAQLETRFDEMSEQVLSRMNEMSSRIDNLENAIEGLMHDDIEMNVTSPQK</sequence>
<comment type="similarity">
    <text evidence="1">Belongs to the HSBP1 family.</text>
</comment>
<evidence type="ECO:0000256" key="3">
    <source>
        <dbReference type="SAM" id="MobiDB-lite"/>
    </source>
</evidence>
<feature type="compositionally biased region" description="Polar residues" evidence="3">
    <location>
        <begin position="1"/>
        <end position="35"/>
    </location>
</feature>
<proteinExistence type="inferred from homology"/>
<name>A0ABZ1CTY1_9TREE</name>
<protein>
    <recommendedName>
        <fullName evidence="6">Heat shock factor-binding protein 1</fullName>
    </recommendedName>
</protein>
<dbReference type="Gene3D" id="1.20.5.430">
    <property type="match status" value="1"/>
</dbReference>
<dbReference type="EMBL" id="CP141881">
    <property type="protein sequence ID" value="WRT64116.1"/>
    <property type="molecule type" value="Genomic_DNA"/>
</dbReference>
<reference evidence="4 5" key="1">
    <citation type="submission" date="2024-01" db="EMBL/GenBank/DDBJ databases">
        <title>Comparative genomics of Cryptococcus and Kwoniella reveals pathogenesis evolution and contrasting modes of karyotype evolution via chromosome fusion or intercentromeric recombination.</title>
        <authorList>
            <person name="Coelho M.A."/>
            <person name="David-Palma M."/>
            <person name="Shea T."/>
            <person name="Bowers K."/>
            <person name="McGinley-Smith S."/>
            <person name="Mohammad A.W."/>
            <person name="Gnirke A."/>
            <person name="Yurkov A.M."/>
            <person name="Nowrousian M."/>
            <person name="Sun S."/>
            <person name="Cuomo C.A."/>
            <person name="Heitman J."/>
        </authorList>
    </citation>
    <scope>NUCLEOTIDE SEQUENCE [LARGE SCALE GENOMIC DNA]</scope>
    <source>
        <strain evidence="4">CBS 11374</strain>
    </source>
</reference>
<evidence type="ECO:0000256" key="1">
    <source>
        <dbReference type="ARBA" id="ARBA00006349"/>
    </source>
</evidence>
<keyword evidence="2" id="KW-0175">Coiled coil</keyword>
<organism evidence="4 5">
    <name type="scientific">Kwoniella shivajii</name>
    <dbReference type="NCBI Taxonomy" id="564305"/>
    <lineage>
        <taxon>Eukaryota</taxon>
        <taxon>Fungi</taxon>
        <taxon>Dikarya</taxon>
        <taxon>Basidiomycota</taxon>
        <taxon>Agaricomycotina</taxon>
        <taxon>Tremellomycetes</taxon>
        <taxon>Tremellales</taxon>
        <taxon>Cryptococcaceae</taxon>
        <taxon>Kwoniella</taxon>
    </lineage>
</organism>
<evidence type="ECO:0000256" key="2">
    <source>
        <dbReference type="SAM" id="Coils"/>
    </source>
</evidence>
<feature type="coiled-coil region" evidence="2">
    <location>
        <begin position="74"/>
        <end position="101"/>
    </location>
</feature>
<dbReference type="Proteomes" id="UP001329825">
    <property type="component" value="Chromosome 1"/>
</dbReference>
<dbReference type="GeneID" id="87953176"/>
<accession>A0ABZ1CTY1</accession>
<feature type="region of interest" description="Disordered" evidence="3">
    <location>
        <begin position="1"/>
        <end position="43"/>
    </location>
</feature>
<dbReference type="RefSeq" id="XP_062788856.1">
    <property type="nucleotide sequence ID" value="XM_062932805.1"/>
</dbReference>
<gene>
    <name evidence="4" type="ORF">IL334_001045</name>
</gene>